<evidence type="ECO:0000256" key="2">
    <source>
        <dbReference type="ARBA" id="ARBA00023125"/>
    </source>
</evidence>
<dbReference type="PANTHER" id="PTHR35790:SF4">
    <property type="entry name" value="HTH-TYPE TRANSCRIPTIONAL REGULATOR PCHR"/>
    <property type="match status" value="1"/>
</dbReference>
<dbReference type="Pfam" id="PF12802">
    <property type="entry name" value="MarR_2"/>
    <property type="match status" value="1"/>
</dbReference>
<organism evidence="5 6">
    <name type="scientific">Zhengella mangrovi</name>
    <dbReference type="NCBI Taxonomy" id="1982044"/>
    <lineage>
        <taxon>Bacteria</taxon>
        <taxon>Pseudomonadati</taxon>
        <taxon>Pseudomonadota</taxon>
        <taxon>Alphaproteobacteria</taxon>
        <taxon>Hyphomicrobiales</taxon>
        <taxon>Notoacmeibacteraceae</taxon>
        <taxon>Zhengella</taxon>
    </lineage>
</organism>
<sequence>MSKSVKENEVACPWSDLDPSGEGLIVHDFLTTRVSALMSALRRQVTQPYASRYGLSISEWRVLSLVAHAGTLPFGDLVVQSTSDKALVSRTIRLLEKRDLLEIVPESKNSKKKIACRITGKGKALHDEAIVIARRSQAEVICSLDREEREALFAIIAKLGKVLEA</sequence>
<evidence type="ECO:0000313" key="6">
    <source>
        <dbReference type="Proteomes" id="UP000221168"/>
    </source>
</evidence>
<dbReference type="InterPro" id="IPR052067">
    <property type="entry name" value="Metal_resp_HTH_trans_reg"/>
</dbReference>
<feature type="domain" description="HTH marR-type" evidence="4">
    <location>
        <begin position="27"/>
        <end position="161"/>
    </location>
</feature>
<dbReference type="InterPro" id="IPR036388">
    <property type="entry name" value="WH-like_DNA-bd_sf"/>
</dbReference>
<dbReference type="AlphaFoldDB" id="A0A2G1QHV6"/>
<keyword evidence="6" id="KW-1185">Reference proteome</keyword>
<evidence type="ECO:0000259" key="4">
    <source>
        <dbReference type="PROSITE" id="PS50995"/>
    </source>
</evidence>
<dbReference type="PANTHER" id="PTHR35790">
    <property type="entry name" value="HTH-TYPE TRANSCRIPTIONAL REGULATOR PCHR"/>
    <property type="match status" value="1"/>
</dbReference>
<keyword evidence="2" id="KW-0238">DNA-binding</keyword>
<keyword evidence="1" id="KW-0805">Transcription regulation</keyword>
<dbReference type="InterPro" id="IPR036390">
    <property type="entry name" value="WH_DNA-bd_sf"/>
</dbReference>
<accession>A0A2G1QHV6</accession>
<evidence type="ECO:0000313" key="5">
    <source>
        <dbReference type="EMBL" id="PHP64788.1"/>
    </source>
</evidence>
<evidence type="ECO:0000256" key="3">
    <source>
        <dbReference type="ARBA" id="ARBA00023163"/>
    </source>
</evidence>
<dbReference type="GO" id="GO:0003677">
    <property type="term" value="F:DNA binding"/>
    <property type="evidence" value="ECO:0007669"/>
    <property type="project" value="UniProtKB-KW"/>
</dbReference>
<dbReference type="RefSeq" id="WP_099308645.1">
    <property type="nucleotide sequence ID" value="NZ_PDVP01000023.1"/>
</dbReference>
<reference evidence="5 6" key="1">
    <citation type="submission" date="2017-10" db="EMBL/GenBank/DDBJ databases">
        <title>Sedimentibacterium mangrovi gen. nov., sp. nov., a novel member of family Phyllobacteriacea isolated from mangrove sediment.</title>
        <authorList>
            <person name="Liao H."/>
            <person name="Tian Y."/>
        </authorList>
    </citation>
    <scope>NUCLEOTIDE SEQUENCE [LARGE SCALE GENOMIC DNA]</scope>
    <source>
        <strain evidence="5 6">X9-2-2</strain>
    </source>
</reference>
<dbReference type="SUPFAM" id="SSF46785">
    <property type="entry name" value="Winged helix' DNA-binding domain"/>
    <property type="match status" value="1"/>
</dbReference>
<evidence type="ECO:0000256" key="1">
    <source>
        <dbReference type="ARBA" id="ARBA00023015"/>
    </source>
</evidence>
<dbReference type="SMART" id="SM00347">
    <property type="entry name" value="HTH_MARR"/>
    <property type="match status" value="1"/>
</dbReference>
<name>A0A2G1QHV6_9HYPH</name>
<proteinExistence type="predicted"/>
<dbReference type="PROSITE" id="PS50995">
    <property type="entry name" value="HTH_MARR_2"/>
    <property type="match status" value="1"/>
</dbReference>
<protein>
    <submittedName>
        <fullName evidence="5">MarR family transcriptional regulator</fullName>
    </submittedName>
</protein>
<dbReference type="Proteomes" id="UP000221168">
    <property type="component" value="Unassembled WGS sequence"/>
</dbReference>
<dbReference type="OrthoDB" id="8906692at2"/>
<gene>
    <name evidence="5" type="ORF">CSC94_22575</name>
</gene>
<dbReference type="Gene3D" id="1.10.10.10">
    <property type="entry name" value="Winged helix-like DNA-binding domain superfamily/Winged helix DNA-binding domain"/>
    <property type="match status" value="1"/>
</dbReference>
<dbReference type="InterPro" id="IPR000835">
    <property type="entry name" value="HTH_MarR-typ"/>
</dbReference>
<comment type="caution">
    <text evidence="5">The sequence shown here is derived from an EMBL/GenBank/DDBJ whole genome shotgun (WGS) entry which is preliminary data.</text>
</comment>
<dbReference type="GO" id="GO:0003700">
    <property type="term" value="F:DNA-binding transcription factor activity"/>
    <property type="evidence" value="ECO:0007669"/>
    <property type="project" value="InterPro"/>
</dbReference>
<dbReference type="EMBL" id="PDVP01000023">
    <property type="protein sequence ID" value="PHP64788.1"/>
    <property type="molecule type" value="Genomic_DNA"/>
</dbReference>
<keyword evidence="3" id="KW-0804">Transcription</keyword>